<evidence type="ECO:0000313" key="2">
    <source>
        <dbReference type="Proteomes" id="UP000281128"/>
    </source>
</evidence>
<accession>A0A3A8B0W3</accession>
<protein>
    <recommendedName>
        <fullName evidence="3">Arginine transporter</fullName>
    </recommendedName>
</protein>
<dbReference type="AlphaFoldDB" id="A0A3A8B0W3"/>
<keyword evidence="2" id="KW-1185">Reference proteome</keyword>
<organism evidence="1 2">
    <name type="scientific">Roseovarius spongiae</name>
    <dbReference type="NCBI Taxonomy" id="2320272"/>
    <lineage>
        <taxon>Bacteria</taxon>
        <taxon>Pseudomonadati</taxon>
        <taxon>Pseudomonadota</taxon>
        <taxon>Alphaproteobacteria</taxon>
        <taxon>Rhodobacterales</taxon>
        <taxon>Roseobacteraceae</taxon>
        <taxon>Roseovarius</taxon>
    </lineage>
</organism>
<dbReference type="OrthoDB" id="7659053at2"/>
<dbReference type="Proteomes" id="UP000281128">
    <property type="component" value="Unassembled WGS sequence"/>
</dbReference>
<comment type="caution">
    <text evidence="1">The sequence shown here is derived from an EMBL/GenBank/DDBJ whole genome shotgun (WGS) entry which is preliminary data.</text>
</comment>
<dbReference type="EMBL" id="RAPE01000001">
    <property type="protein sequence ID" value="RKF17240.1"/>
    <property type="molecule type" value="Genomic_DNA"/>
</dbReference>
<name>A0A3A8B0W3_9RHOB</name>
<reference evidence="1 2" key="1">
    <citation type="submission" date="2018-09" db="EMBL/GenBank/DDBJ databases">
        <title>Roseovarius spongiae sp. nov., isolated from a marine sponge.</title>
        <authorList>
            <person name="Zhuang L."/>
            <person name="Luo L."/>
        </authorList>
    </citation>
    <scope>NUCLEOTIDE SEQUENCE [LARGE SCALE GENOMIC DNA]</scope>
    <source>
        <strain evidence="1 2">HN-E21</strain>
    </source>
</reference>
<sequence length="82" mass="9186">MARGPISQACNASDRKARSPELCGCIQAVADQSLSRHDQVRAAGFYRDPHAAQEIRQSDRSSHETFWKAYVNYAKQAERTCS</sequence>
<proteinExistence type="predicted"/>
<evidence type="ECO:0008006" key="3">
    <source>
        <dbReference type="Google" id="ProtNLM"/>
    </source>
</evidence>
<evidence type="ECO:0000313" key="1">
    <source>
        <dbReference type="EMBL" id="RKF17240.1"/>
    </source>
</evidence>
<gene>
    <name evidence="1" type="ORF">D6850_02495</name>
</gene>